<gene>
    <name evidence="2" type="ORF">ILUMI_23718</name>
</gene>
<dbReference type="EMBL" id="VTPC01090615">
    <property type="protein sequence ID" value="KAF2882455.1"/>
    <property type="molecule type" value="Genomic_DNA"/>
</dbReference>
<evidence type="ECO:0000313" key="2">
    <source>
        <dbReference type="EMBL" id="KAF2882455.1"/>
    </source>
</evidence>
<evidence type="ECO:0000313" key="3">
    <source>
        <dbReference type="Proteomes" id="UP000801492"/>
    </source>
</evidence>
<evidence type="ECO:0000256" key="1">
    <source>
        <dbReference type="SAM" id="MobiDB-lite"/>
    </source>
</evidence>
<dbReference type="AlphaFoldDB" id="A0A8K0C7J6"/>
<reference evidence="2" key="1">
    <citation type="submission" date="2019-08" db="EMBL/GenBank/DDBJ databases">
        <title>The genome of the North American firefly Photinus pyralis.</title>
        <authorList>
            <consortium name="Photinus pyralis genome working group"/>
            <person name="Fallon T.R."/>
            <person name="Sander Lower S.E."/>
            <person name="Weng J.-K."/>
        </authorList>
    </citation>
    <scope>NUCLEOTIDE SEQUENCE</scope>
    <source>
        <strain evidence="2">TRF0915ILg1</strain>
        <tissue evidence="2">Whole body</tissue>
    </source>
</reference>
<sequence>MLALYLNLRVDSMTANRCGESDNSSESNGYHFFRVAVQKLYDLLANVVDTHHLAADRIYNYDETGVSVNPKGFSKIIEKTERKQVGALSSGERLETVTDEIWKNYVLPMLIFSRKVTSSPYKQELGATDNKEIKQPVKKRFAFHGNNTKKVARINFKLPSIPRTKRAKKATPPPSSSSGNCSEVGVVTVVDVMMPEDAESSNFKDDVDLDGV</sequence>
<name>A0A8K0C7J6_IGNLU</name>
<comment type="caution">
    <text evidence="2">The sequence shown here is derived from an EMBL/GenBank/DDBJ whole genome shotgun (WGS) entry which is preliminary data.</text>
</comment>
<proteinExistence type="predicted"/>
<dbReference type="Proteomes" id="UP000801492">
    <property type="component" value="Unassembled WGS sequence"/>
</dbReference>
<accession>A0A8K0C7J6</accession>
<feature type="region of interest" description="Disordered" evidence="1">
    <location>
        <begin position="162"/>
        <end position="183"/>
    </location>
</feature>
<organism evidence="2 3">
    <name type="scientific">Ignelater luminosus</name>
    <name type="common">Cucubano</name>
    <name type="synonym">Pyrophorus luminosus</name>
    <dbReference type="NCBI Taxonomy" id="2038154"/>
    <lineage>
        <taxon>Eukaryota</taxon>
        <taxon>Metazoa</taxon>
        <taxon>Ecdysozoa</taxon>
        <taxon>Arthropoda</taxon>
        <taxon>Hexapoda</taxon>
        <taxon>Insecta</taxon>
        <taxon>Pterygota</taxon>
        <taxon>Neoptera</taxon>
        <taxon>Endopterygota</taxon>
        <taxon>Coleoptera</taxon>
        <taxon>Polyphaga</taxon>
        <taxon>Elateriformia</taxon>
        <taxon>Elateroidea</taxon>
        <taxon>Elateridae</taxon>
        <taxon>Agrypninae</taxon>
        <taxon>Pyrophorini</taxon>
        <taxon>Ignelater</taxon>
    </lineage>
</organism>
<protein>
    <submittedName>
        <fullName evidence="2">Uncharacterized protein</fullName>
    </submittedName>
</protein>
<keyword evidence="3" id="KW-1185">Reference proteome</keyword>